<feature type="signal peptide" evidence="4">
    <location>
        <begin position="1"/>
        <end position="23"/>
    </location>
</feature>
<name>A0AA89BT11_PINIB</name>
<feature type="compositionally biased region" description="Polar residues" evidence="3">
    <location>
        <begin position="989"/>
        <end position="1000"/>
    </location>
</feature>
<evidence type="ECO:0000259" key="5">
    <source>
        <dbReference type="PROSITE" id="PS50011"/>
    </source>
</evidence>
<dbReference type="InterPro" id="IPR011009">
    <property type="entry name" value="Kinase-like_dom_sf"/>
</dbReference>
<proteinExistence type="predicted"/>
<dbReference type="AlphaFoldDB" id="A0AA89BT11"/>
<feature type="compositionally biased region" description="Basic and acidic residues" evidence="3">
    <location>
        <begin position="1196"/>
        <end position="1208"/>
    </location>
</feature>
<gene>
    <name evidence="6" type="ORF">FSP39_013447</name>
</gene>
<feature type="region of interest" description="Disordered" evidence="3">
    <location>
        <begin position="1081"/>
        <end position="1112"/>
    </location>
</feature>
<feature type="compositionally biased region" description="Basic and acidic residues" evidence="3">
    <location>
        <begin position="550"/>
        <end position="574"/>
    </location>
</feature>
<feature type="compositionally biased region" description="Polar residues" evidence="3">
    <location>
        <begin position="1093"/>
        <end position="1102"/>
    </location>
</feature>
<dbReference type="Pfam" id="PF07714">
    <property type="entry name" value="PK_Tyr_Ser-Thr"/>
    <property type="match status" value="2"/>
</dbReference>
<reference evidence="6" key="1">
    <citation type="submission" date="2019-08" db="EMBL/GenBank/DDBJ databases">
        <title>The improved chromosome-level genome for the pearl oyster Pinctada fucata martensii using PacBio sequencing and Hi-C.</title>
        <authorList>
            <person name="Zheng Z."/>
        </authorList>
    </citation>
    <scope>NUCLEOTIDE SEQUENCE</scope>
    <source>
        <strain evidence="6">ZZ-2019</strain>
        <tissue evidence="6">Adductor muscle</tissue>
    </source>
</reference>
<protein>
    <recommendedName>
        <fullName evidence="5">Protein kinase domain-containing protein</fullName>
    </recommendedName>
</protein>
<feature type="domain" description="Protein kinase" evidence="5">
    <location>
        <begin position="565"/>
        <end position="873"/>
    </location>
</feature>
<evidence type="ECO:0000256" key="3">
    <source>
        <dbReference type="SAM" id="MobiDB-lite"/>
    </source>
</evidence>
<dbReference type="SUPFAM" id="SSF56112">
    <property type="entry name" value="Protein kinase-like (PK-like)"/>
    <property type="match status" value="2"/>
</dbReference>
<keyword evidence="2" id="KW-0067">ATP-binding</keyword>
<dbReference type="PROSITE" id="PS50011">
    <property type="entry name" value="PROTEIN_KINASE_DOM"/>
    <property type="match status" value="2"/>
</dbReference>
<accession>A0AA89BT11</accession>
<feature type="compositionally biased region" description="Polar residues" evidence="3">
    <location>
        <begin position="1183"/>
        <end position="1192"/>
    </location>
</feature>
<comment type="caution">
    <text evidence="6">The sequence shown here is derived from an EMBL/GenBank/DDBJ whole genome shotgun (WGS) entry which is preliminary data.</text>
</comment>
<organism evidence="6 7">
    <name type="scientific">Pinctada imbricata</name>
    <name type="common">Atlantic pearl-oyster</name>
    <name type="synonym">Pinctada martensii</name>
    <dbReference type="NCBI Taxonomy" id="66713"/>
    <lineage>
        <taxon>Eukaryota</taxon>
        <taxon>Metazoa</taxon>
        <taxon>Spiralia</taxon>
        <taxon>Lophotrochozoa</taxon>
        <taxon>Mollusca</taxon>
        <taxon>Bivalvia</taxon>
        <taxon>Autobranchia</taxon>
        <taxon>Pteriomorphia</taxon>
        <taxon>Pterioida</taxon>
        <taxon>Pterioidea</taxon>
        <taxon>Pteriidae</taxon>
        <taxon>Pinctada</taxon>
    </lineage>
</organism>
<dbReference type="InterPro" id="IPR001245">
    <property type="entry name" value="Ser-Thr/Tyr_kinase_cat_dom"/>
</dbReference>
<feature type="region of interest" description="Disordered" evidence="3">
    <location>
        <begin position="974"/>
        <end position="1008"/>
    </location>
</feature>
<dbReference type="GO" id="GO:0004672">
    <property type="term" value="F:protein kinase activity"/>
    <property type="evidence" value="ECO:0007669"/>
    <property type="project" value="InterPro"/>
</dbReference>
<evidence type="ECO:0000313" key="7">
    <source>
        <dbReference type="Proteomes" id="UP001186944"/>
    </source>
</evidence>
<feature type="compositionally biased region" description="Low complexity" evidence="3">
    <location>
        <begin position="1081"/>
        <end position="1092"/>
    </location>
</feature>
<feature type="region of interest" description="Disordered" evidence="3">
    <location>
        <begin position="1183"/>
        <end position="1208"/>
    </location>
</feature>
<dbReference type="Gene3D" id="1.10.510.10">
    <property type="entry name" value="Transferase(Phosphotransferase) domain 1"/>
    <property type="match status" value="2"/>
</dbReference>
<feature type="region of interest" description="Disordered" evidence="3">
    <location>
        <begin position="546"/>
        <end position="574"/>
    </location>
</feature>
<evidence type="ECO:0000256" key="4">
    <source>
        <dbReference type="SAM" id="SignalP"/>
    </source>
</evidence>
<dbReference type="Proteomes" id="UP001186944">
    <property type="component" value="Unassembled WGS sequence"/>
</dbReference>
<evidence type="ECO:0000256" key="2">
    <source>
        <dbReference type="ARBA" id="ARBA00022840"/>
    </source>
</evidence>
<feature type="chain" id="PRO_5041713281" description="Protein kinase domain-containing protein" evidence="4">
    <location>
        <begin position="24"/>
        <end position="1242"/>
    </location>
</feature>
<dbReference type="InterPro" id="IPR050198">
    <property type="entry name" value="Non-receptor_tyrosine_kinases"/>
</dbReference>
<sequence>MIHVITASLGILYLWTLERGCDSHLENSIDDICRKVRDCPPMDNIGAHGDCLKYSIKSMHSLAQSLRAKLTNLSTLKIGHWRDALPIKETRAKIEEDLKNFSEIENYACVLGISNQILQVTNARNIDFLKFLHRVVETMTKILSKKKDYTMFHVCITLTKVVTFVASKPELSESGTDGSSDCEYKGTLLMILSVVLEGKFLSQIQRLHLIDIVKPLLFHKDKVIIHQIIGILGKNSFKASDFRRMVLPHIESTLLALNVKLDHKDYDIEEINGPVWRALSGRIGYDCKVRVQVLFPTFHSISKGSMYNYSEYADENETKYHTTNLETLHSLNSVCHHNICRLIAYQTRPLPYFYITESFQEHDLSKYLLRMRRNQTWLPEDTLVIMTTGLMEAVMYLHSKKIIHRDLTTRTFALKDGDTPVLRDFGIALSDKDGFAIDTTENLIPLRWSPAVSILDDRFDVNTDKYMVGMMIYELFTHGCQPFTELYNMELGKILEMVIFQDLKPRHTPCIPRPIHDLLLKFVSFDGSYTLQDGLQTLEQYLSRSKDRRLRPSDSHGGDWKYPELSKSQEEPERELPEFIKSFKVSGTNPRQMYFNLRASQRKQTAHLACTEADLLSSEDPEIKINSTVVTVVEPVENSFLEEVLPRIIWTELTIHEKPQIERKPYEKQNLIYRLDGVNVIDLALRNTYGDPYDDEPAQCYLQVVIKLVDFVHKMHSSNFVLRDICGKVMYLTKDGNGKVATTRIGRMMYLNPESIDDCLVDRQFTERWNWLPIELIDNSQYSFESDIYMLAMTIHEYYSALDLYRDNPSANRLKCIPFPMVPRDKLRDHLLCGEIPEQSNACSPLLYDILKTCWNRDRTQRPSAASLKTSLINLVDREGARSSQIMEENPDYQFDPPSPCSSTESSMAASFNKYLELKPDDSKNAVVDEDVDDTTKSFRSSLFKRTIKPHIQTNIVRSDQSVKFNPCFDERESLKRDDSQKNVRRSALLNNSVKTSHSRSQSEIDDTNHYFNRTRTERVTFRTNKLVKRLSESSTLKREKLPLDNSHISEICVAPPKLIVREISVDSAGVETDGSSISFANSSSGNTSSGSVLTIANPSSADNTDNNDTDVHSEHELSYISSANYSKVSKDKNPNDDGKVDVQESIYELEDCEPYESLADDKPCSDDNPYLDVVFHHSNQPYHQESTTNADEVSLQDKNDSPESEVKTRHSIDVEIHLNKTDFKDDAVGYQDFDPFYLQQI</sequence>
<evidence type="ECO:0000313" key="6">
    <source>
        <dbReference type="EMBL" id="KAK3093265.1"/>
    </source>
</evidence>
<feature type="domain" description="Protein kinase" evidence="5">
    <location>
        <begin position="226"/>
        <end position="565"/>
    </location>
</feature>
<dbReference type="PANTHER" id="PTHR24418">
    <property type="entry name" value="TYROSINE-PROTEIN KINASE"/>
    <property type="match status" value="1"/>
</dbReference>
<keyword evidence="1" id="KW-0547">Nucleotide-binding</keyword>
<dbReference type="EMBL" id="VSWD01000009">
    <property type="protein sequence ID" value="KAK3093265.1"/>
    <property type="molecule type" value="Genomic_DNA"/>
</dbReference>
<dbReference type="InterPro" id="IPR000719">
    <property type="entry name" value="Prot_kinase_dom"/>
</dbReference>
<evidence type="ECO:0000256" key="1">
    <source>
        <dbReference type="ARBA" id="ARBA00022741"/>
    </source>
</evidence>
<dbReference type="GO" id="GO:0005524">
    <property type="term" value="F:ATP binding"/>
    <property type="evidence" value="ECO:0007669"/>
    <property type="project" value="UniProtKB-KW"/>
</dbReference>
<keyword evidence="7" id="KW-1185">Reference proteome</keyword>
<keyword evidence="4" id="KW-0732">Signal</keyword>